<keyword evidence="1" id="KW-0812">Transmembrane</keyword>
<protein>
    <submittedName>
        <fullName evidence="2">Uncharacterized protein</fullName>
    </submittedName>
</protein>
<dbReference type="EMBL" id="BDGG01000022">
    <property type="protein sequence ID" value="GAV09461.1"/>
    <property type="molecule type" value="Genomic_DNA"/>
</dbReference>
<reference evidence="2 3" key="1">
    <citation type="journal article" date="2016" name="Nat. Commun.">
        <title>Extremotolerant tardigrade genome and improved radiotolerance of human cultured cells by tardigrade-unique protein.</title>
        <authorList>
            <person name="Hashimoto T."/>
            <person name="Horikawa D.D."/>
            <person name="Saito Y."/>
            <person name="Kuwahara H."/>
            <person name="Kozuka-Hata H."/>
            <person name="Shin-I T."/>
            <person name="Minakuchi Y."/>
            <person name="Ohishi K."/>
            <person name="Motoyama A."/>
            <person name="Aizu T."/>
            <person name="Enomoto A."/>
            <person name="Kondo K."/>
            <person name="Tanaka S."/>
            <person name="Hara Y."/>
            <person name="Koshikawa S."/>
            <person name="Sagara H."/>
            <person name="Miura T."/>
            <person name="Yokobori S."/>
            <person name="Miyagawa K."/>
            <person name="Suzuki Y."/>
            <person name="Kubo T."/>
            <person name="Oyama M."/>
            <person name="Kohara Y."/>
            <person name="Fujiyama A."/>
            <person name="Arakawa K."/>
            <person name="Katayama T."/>
            <person name="Toyoda A."/>
            <person name="Kunieda T."/>
        </authorList>
    </citation>
    <scope>NUCLEOTIDE SEQUENCE [LARGE SCALE GENOMIC DNA]</scope>
    <source>
        <strain evidence="2 3">YOKOZUNA-1</strain>
    </source>
</reference>
<proteinExistence type="predicted"/>
<feature type="transmembrane region" description="Helical" evidence="1">
    <location>
        <begin position="61"/>
        <end position="78"/>
    </location>
</feature>
<dbReference type="AlphaFoldDB" id="A0A1D1W7U2"/>
<evidence type="ECO:0000256" key="1">
    <source>
        <dbReference type="SAM" id="Phobius"/>
    </source>
</evidence>
<feature type="transmembrane region" description="Helical" evidence="1">
    <location>
        <begin position="20"/>
        <end position="41"/>
    </location>
</feature>
<comment type="caution">
    <text evidence="2">The sequence shown here is derived from an EMBL/GenBank/DDBJ whole genome shotgun (WGS) entry which is preliminary data.</text>
</comment>
<evidence type="ECO:0000313" key="2">
    <source>
        <dbReference type="EMBL" id="GAV09461.1"/>
    </source>
</evidence>
<keyword evidence="1" id="KW-1133">Transmembrane helix</keyword>
<dbReference type="Proteomes" id="UP000186922">
    <property type="component" value="Unassembled WGS sequence"/>
</dbReference>
<accession>A0A1D1W7U2</accession>
<organism evidence="2 3">
    <name type="scientific">Ramazzottius varieornatus</name>
    <name type="common">Water bear</name>
    <name type="synonym">Tardigrade</name>
    <dbReference type="NCBI Taxonomy" id="947166"/>
    <lineage>
        <taxon>Eukaryota</taxon>
        <taxon>Metazoa</taxon>
        <taxon>Ecdysozoa</taxon>
        <taxon>Tardigrada</taxon>
        <taxon>Eutardigrada</taxon>
        <taxon>Parachela</taxon>
        <taxon>Hypsibioidea</taxon>
        <taxon>Ramazzottiidae</taxon>
        <taxon>Ramazzottius</taxon>
    </lineage>
</organism>
<feature type="transmembrane region" description="Helical" evidence="1">
    <location>
        <begin position="98"/>
        <end position="120"/>
    </location>
</feature>
<keyword evidence="3" id="KW-1185">Reference proteome</keyword>
<dbReference type="OrthoDB" id="10067700at2759"/>
<evidence type="ECO:0000313" key="3">
    <source>
        <dbReference type="Proteomes" id="UP000186922"/>
    </source>
</evidence>
<feature type="transmembrane region" description="Helical" evidence="1">
    <location>
        <begin position="171"/>
        <end position="193"/>
    </location>
</feature>
<sequence length="238" mass="27283">MFRAVFAEMGVQAGGFPEEGVYVASSFVHSILLLLSVYHGAFSLRNPTRVPFRRFDVHHHVILSLRIGCSVILALIPLAELINHLHYHVHPPEKILSIFHYVNQVLVIAAWLANAWSTILLAKNCAWFHFHWLDFLLQGLTWGFVFVIQAIRFDQYVFRGTEATTEDYTTTLVLCFSLFYFLTLMAFHSVAVFRRFGLCLTKYEILSMYEEIDAPRDAARTVSTIVSDVATRETDSVY</sequence>
<gene>
    <name evidence="2" type="primary">RvY_19003-1</name>
    <name evidence="2" type="synonym">RvY_19003.1</name>
    <name evidence="2" type="ORF">RvY_19003</name>
</gene>
<keyword evidence="1" id="KW-0472">Membrane</keyword>
<name>A0A1D1W7U2_RAMVA</name>
<feature type="transmembrane region" description="Helical" evidence="1">
    <location>
        <begin position="132"/>
        <end position="151"/>
    </location>
</feature>